<name>A0A6A4IE35_9AGAR</name>
<protein>
    <submittedName>
        <fullName evidence="1">Uncharacterized protein</fullName>
    </submittedName>
</protein>
<keyword evidence="2" id="KW-1185">Reference proteome</keyword>
<sequence>MGHALLTLFKLYHIDANPEHGSLASAKGKIKGKIKILIFKAVSVQRLQPSRADFYRFARTFLPRFEPPIERELLVCYYDRWRRSGIPEGFSKKQTPHLISVYDSEADEHKVKPSRIFFPTRAVSYEDENQCSQTEFCTANEGDEARLNELIKVVEASGGRLDTNKLSFGCMVHGMLQKY</sequence>
<evidence type="ECO:0000313" key="2">
    <source>
        <dbReference type="Proteomes" id="UP000799118"/>
    </source>
</evidence>
<proteinExistence type="predicted"/>
<organism evidence="1 2">
    <name type="scientific">Gymnopus androsaceus JB14</name>
    <dbReference type="NCBI Taxonomy" id="1447944"/>
    <lineage>
        <taxon>Eukaryota</taxon>
        <taxon>Fungi</taxon>
        <taxon>Dikarya</taxon>
        <taxon>Basidiomycota</taxon>
        <taxon>Agaricomycotina</taxon>
        <taxon>Agaricomycetes</taxon>
        <taxon>Agaricomycetidae</taxon>
        <taxon>Agaricales</taxon>
        <taxon>Marasmiineae</taxon>
        <taxon>Omphalotaceae</taxon>
        <taxon>Gymnopus</taxon>
    </lineage>
</organism>
<reference evidence="1" key="1">
    <citation type="journal article" date="2019" name="Environ. Microbiol.">
        <title>Fungal ecological strategies reflected in gene transcription - a case study of two litter decomposers.</title>
        <authorList>
            <person name="Barbi F."/>
            <person name="Kohler A."/>
            <person name="Barry K."/>
            <person name="Baskaran P."/>
            <person name="Daum C."/>
            <person name="Fauchery L."/>
            <person name="Ihrmark K."/>
            <person name="Kuo A."/>
            <person name="LaButti K."/>
            <person name="Lipzen A."/>
            <person name="Morin E."/>
            <person name="Grigoriev I.V."/>
            <person name="Henrissat B."/>
            <person name="Lindahl B."/>
            <person name="Martin F."/>
        </authorList>
    </citation>
    <scope>NUCLEOTIDE SEQUENCE</scope>
    <source>
        <strain evidence="1">JB14</strain>
    </source>
</reference>
<dbReference type="AlphaFoldDB" id="A0A6A4IE35"/>
<dbReference type="Proteomes" id="UP000799118">
    <property type="component" value="Unassembled WGS sequence"/>
</dbReference>
<evidence type="ECO:0000313" key="1">
    <source>
        <dbReference type="EMBL" id="KAE9408826.1"/>
    </source>
</evidence>
<accession>A0A6A4IE35</accession>
<dbReference type="EMBL" id="ML769389">
    <property type="protein sequence ID" value="KAE9408826.1"/>
    <property type="molecule type" value="Genomic_DNA"/>
</dbReference>
<gene>
    <name evidence="1" type="ORF">BT96DRAFT_1013000</name>
</gene>